<evidence type="ECO:0000313" key="3">
    <source>
        <dbReference type="Proteomes" id="UP001074726"/>
    </source>
</evidence>
<comment type="caution">
    <text evidence="2">The sequence shown here is derived from an EMBL/GenBank/DDBJ whole genome shotgun (WGS) entry which is preliminary data.</text>
</comment>
<sequence>MSSTSETSMEGDILTIDQAAAYLTISKATLYTWRTRRVGFGPRAVKVGGCLRYRRSDLDAWVAEHLETIDDVAAMAQQRAGDGVSLSRASGPRRAG</sequence>
<name>A0ABT4CAC3_9ACTN</name>
<proteinExistence type="predicted"/>
<dbReference type="InterPro" id="IPR041657">
    <property type="entry name" value="HTH_17"/>
</dbReference>
<reference evidence="2" key="1">
    <citation type="submission" date="2022-08" db="EMBL/GenBank/DDBJ databases">
        <title>Genome sequencing of Nocardioides sp. STR2.</title>
        <authorList>
            <person name="So Y."/>
        </authorList>
    </citation>
    <scope>NUCLEOTIDE SEQUENCE</scope>
    <source>
        <strain evidence="2">STR2</strain>
    </source>
</reference>
<dbReference type="SUPFAM" id="SSF46955">
    <property type="entry name" value="Putative DNA-binding domain"/>
    <property type="match status" value="1"/>
</dbReference>
<feature type="domain" description="Helix-turn-helix" evidence="1">
    <location>
        <begin position="14"/>
        <end position="65"/>
    </location>
</feature>
<dbReference type="Proteomes" id="UP001074726">
    <property type="component" value="Unassembled WGS sequence"/>
</dbReference>
<organism evidence="2 3">
    <name type="scientific">Nocardioides pini</name>
    <dbReference type="NCBI Taxonomy" id="2975053"/>
    <lineage>
        <taxon>Bacteria</taxon>
        <taxon>Bacillati</taxon>
        <taxon>Actinomycetota</taxon>
        <taxon>Actinomycetes</taxon>
        <taxon>Propionibacteriales</taxon>
        <taxon>Nocardioidaceae</taxon>
        <taxon>Nocardioides</taxon>
    </lineage>
</organism>
<dbReference type="Pfam" id="PF12728">
    <property type="entry name" value="HTH_17"/>
    <property type="match status" value="1"/>
</dbReference>
<protein>
    <submittedName>
        <fullName evidence="2">Helix-turn-helix domain-containing protein</fullName>
    </submittedName>
</protein>
<keyword evidence="3" id="KW-1185">Reference proteome</keyword>
<dbReference type="EMBL" id="JAPPUX010000002">
    <property type="protein sequence ID" value="MCY4725912.1"/>
    <property type="molecule type" value="Genomic_DNA"/>
</dbReference>
<evidence type="ECO:0000259" key="1">
    <source>
        <dbReference type="Pfam" id="PF12728"/>
    </source>
</evidence>
<gene>
    <name evidence="2" type="ORF">NYO98_06450</name>
</gene>
<evidence type="ECO:0000313" key="2">
    <source>
        <dbReference type="EMBL" id="MCY4725912.1"/>
    </source>
</evidence>
<accession>A0ABT4CAC3</accession>
<dbReference type="InterPro" id="IPR009061">
    <property type="entry name" value="DNA-bd_dom_put_sf"/>
</dbReference>